<dbReference type="EMBL" id="JBHSKF010000004">
    <property type="protein sequence ID" value="MFC5287762.1"/>
    <property type="molecule type" value="Genomic_DNA"/>
</dbReference>
<keyword evidence="4" id="KW-1185">Reference proteome</keyword>
<feature type="signal peptide" evidence="2">
    <location>
        <begin position="1"/>
        <end position="20"/>
    </location>
</feature>
<evidence type="ECO:0000313" key="4">
    <source>
        <dbReference type="Proteomes" id="UP001596157"/>
    </source>
</evidence>
<gene>
    <name evidence="3" type="ORF">ACFPM7_11935</name>
</gene>
<comment type="caution">
    <text evidence="3">The sequence shown here is derived from an EMBL/GenBank/DDBJ whole genome shotgun (WGS) entry which is preliminary data.</text>
</comment>
<reference evidence="4" key="1">
    <citation type="journal article" date="2019" name="Int. J. Syst. Evol. Microbiol.">
        <title>The Global Catalogue of Microorganisms (GCM) 10K type strain sequencing project: providing services to taxonomists for standard genome sequencing and annotation.</title>
        <authorList>
            <consortium name="The Broad Institute Genomics Platform"/>
            <consortium name="The Broad Institute Genome Sequencing Center for Infectious Disease"/>
            <person name="Wu L."/>
            <person name="Ma J."/>
        </authorList>
    </citation>
    <scope>NUCLEOTIDE SEQUENCE [LARGE SCALE GENOMIC DNA]</scope>
    <source>
        <strain evidence="4">CCUG 59778</strain>
    </source>
</reference>
<dbReference type="RefSeq" id="WP_378247019.1">
    <property type="nucleotide sequence ID" value="NZ_JBHSKF010000004.1"/>
</dbReference>
<protein>
    <submittedName>
        <fullName evidence="3">Uncharacterized protein</fullName>
    </submittedName>
</protein>
<feature type="chain" id="PRO_5046674489" evidence="2">
    <location>
        <begin position="21"/>
        <end position="180"/>
    </location>
</feature>
<feature type="compositionally biased region" description="Pro residues" evidence="1">
    <location>
        <begin position="42"/>
        <end position="62"/>
    </location>
</feature>
<accession>A0ABW0EK15</accession>
<dbReference type="Proteomes" id="UP001596157">
    <property type="component" value="Unassembled WGS sequence"/>
</dbReference>
<organism evidence="3 4">
    <name type="scientific">Actinokineospora guangxiensis</name>
    <dbReference type="NCBI Taxonomy" id="1490288"/>
    <lineage>
        <taxon>Bacteria</taxon>
        <taxon>Bacillati</taxon>
        <taxon>Actinomycetota</taxon>
        <taxon>Actinomycetes</taxon>
        <taxon>Pseudonocardiales</taxon>
        <taxon>Pseudonocardiaceae</taxon>
        <taxon>Actinokineospora</taxon>
    </lineage>
</organism>
<dbReference type="PROSITE" id="PS51257">
    <property type="entry name" value="PROKAR_LIPOPROTEIN"/>
    <property type="match status" value="1"/>
</dbReference>
<evidence type="ECO:0000256" key="1">
    <source>
        <dbReference type="SAM" id="MobiDB-lite"/>
    </source>
</evidence>
<evidence type="ECO:0000313" key="3">
    <source>
        <dbReference type="EMBL" id="MFC5287762.1"/>
    </source>
</evidence>
<proteinExistence type="predicted"/>
<keyword evidence="2" id="KW-0732">Signal</keyword>
<feature type="region of interest" description="Disordered" evidence="1">
    <location>
        <begin position="23"/>
        <end position="70"/>
    </location>
</feature>
<evidence type="ECO:0000256" key="2">
    <source>
        <dbReference type="SAM" id="SignalP"/>
    </source>
</evidence>
<sequence>MKRSLIPAALLVLLATAACGAQQAGGTPEIPVGDASSAPPSLTMPPKPTLDPPTEPVDPPKPVITTGPSGVVVPPGLEVLPPERVDAKALPADQYPERRVWVSQDDRSVQFFAMAPDPCTIMEATVESADAARVTLAIAPMAQPQGGPEGQVCATVVTPMPVSVALPDALGDRQVVLTLG</sequence>
<name>A0ABW0EK15_9PSEU</name>